<dbReference type="STRING" id="1344418.A0A1D2VED7"/>
<evidence type="ECO:0000256" key="4">
    <source>
        <dbReference type="ARBA" id="ARBA00022827"/>
    </source>
</evidence>
<dbReference type="RefSeq" id="XP_020046187.1">
    <property type="nucleotide sequence ID" value="XM_020193633.1"/>
</dbReference>
<evidence type="ECO:0000256" key="6">
    <source>
        <dbReference type="ARBA" id="ARBA00023002"/>
    </source>
</evidence>
<feature type="domain" description="FAD/NAD(P)-binding" evidence="11">
    <location>
        <begin position="117"/>
        <end position="474"/>
    </location>
</feature>
<keyword evidence="3" id="KW-0285">Flavoprotein</keyword>
<evidence type="ECO:0000256" key="2">
    <source>
        <dbReference type="ARBA" id="ARBA00012637"/>
    </source>
</evidence>
<dbReference type="OrthoDB" id="3244603at2759"/>
<dbReference type="FunCoup" id="A0A1D2VED7">
    <property type="interactions" value="335"/>
</dbReference>
<keyword evidence="7" id="KW-0520">NAD</keyword>
<sequence length="608" mass="68509">MYRQNIGLSVKLNLNSALSRSTKPSTFRCFNALRNPTALRDVNSTFPALNVISRHYSAVSNDIPPSKSPSSFRKFMKYSWKFTWISSLFTLSYLVYLIYDENNPNLKQVPHDKNKKNLIILGSGWSSISLLKNLDTTLYNVTIVSPRDFFLFTPLLPSVPTGTLDLNSITEPLQQIIKRTKGQVNYIEAEATNIDPVLKKISLKSVSVNSSNNTSEKDENENESETIIKNYDLNYDVLVVGVGAKVNTFGIPGVQKYACYLKEASDSSKIRKNILKTIEAASILPKDDPERERLLSMVIVGGGPTGVEFAGELHDYIHDDLKKWMPQIADEIKVTVIEALPNILNMFDKKLIDYAEHILIDETSINLQTKTLVQNVDQSNVYAKLVTDKNNINENQNQNQIIKIPYGVLVWATGNGQREITNNLIQAIPSQNNSKRGLLVDDCLNVIGANDIFAFGDCTFTNYAPTAQVAYQQGIYLADHLKSLAKIDILNEKLSDLNILKQKNLPETNINYNKEIKTLSKKLINYQNSLHGFTYHHMGSLAYIGSDKAIADLSWKDWQTISTGGIMTFVFWRTAYVSMCLSMRNKVLVCLDWFKVGLFGRDLNPRDT</sequence>
<keyword evidence="5" id="KW-0809">Transit peptide</keyword>
<dbReference type="PRINTS" id="PR00368">
    <property type="entry name" value="FADPNR"/>
</dbReference>
<keyword evidence="10" id="KW-1133">Transmembrane helix</keyword>
<dbReference type="PANTHER" id="PTHR43706">
    <property type="entry name" value="NADH DEHYDROGENASE"/>
    <property type="match status" value="1"/>
</dbReference>
<evidence type="ECO:0000259" key="11">
    <source>
        <dbReference type="Pfam" id="PF07992"/>
    </source>
</evidence>
<feature type="domain" description="External alternative NADH-ubiquinone oxidoreductase-like C-terminal" evidence="12">
    <location>
        <begin position="537"/>
        <end position="602"/>
    </location>
</feature>
<dbReference type="InterPro" id="IPR036188">
    <property type="entry name" value="FAD/NAD-bd_sf"/>
</dbReference>
<evidence type="ECO:0000256" key="9">
    <source>
        <dbReference type="ARBA" id="ARBA00049010"/>
    </source>
</evidence>
<organism evidence="13 14">
    <name type="scientific">Ascoidea rubescens DSM 1968</name>
    <dbReference type="NCBI Taxonomy" id="1344418"/>
    <lineage>
        <taxon>Eukaryota</taxon>
        <taxon>Fungi</taxon>
        <taxon>Dikarya</taxon>
        <taxon>Ascomycota</taxon>
        <taxon>Saccharomycotina</taxon>
        <taxon>Saccharomycetes</taxon>
        <taxon>Ascoideaceae</taxon>
        <taxon>Ascoidea</taxon>
    </lineage>
</organism>
<dbReference type="PANTHER" id="PTHR43706:SF47">
    <property type="entry name" value="EXTERNAL NADH-UBIQUINONE OXIDOREDUCTASE 1, MITOCHONDRIAL-RELATED"/>
    <property type="match status" value="1"/>
</dbReference>
<comment type="similarity">
    <text evidence="1">Belongs to the NADH dehydrogenase family.</text>
</comment>
<evidence type="ECO:0000256" key="1">
    <source>
        <dbReference type="ARBA" id="ARBA00005272"/>
    </source>
</evidence>
<dbReference type="InterPro" id="IPR045024">
    <property type="entry name" value="NDH-2"/>
</dbReference>
<evidence type="ECO:0000259" key="12">
    <source>
        <dbReference type="Pfam" id="PF22366"/>
    </source>
</evidence>
<dbReference type="InterPro" id="IPR023753">
    <property type="entry name" value="FAD/NAD-binding_dom"/>
</dbReference>
<gene>
    <name evidence="13" type="ORF">ASCRUDRAFT_76820</name>
</gene>
<keyword evidence="14" id="KW-1185">Reference proteome</keyword>
<evidence type="ECO:0000256" key="7">
    <source>
        <dbReference type="ARBA" id="ARBA00023027"/>
    </source>
</evidence>
<evidence type="ECO:0000313" key="13">
    <source>
        <dbReference type="EMBL" id="ODV59880.1"/>
    </source>
</evidence>
<keyword evidence="10" id="KW-0472">Membrane</keyword>
<feature type="transmembrane region" description="Helical" evidence="10">
    <location>
        <begin position="82"/>
        <end position="99"/>
    </location>
</feature>
<dbReference type="InParanoid" id="A0A1D2VED7"/>
<evidence type="ECO:0000256" key="3">
    <source>
        <dbReference type="ARBA" id="ARBA00022630"/>
    </source>
</evidence>
<protein>
    <recommendedName>
        <fullName evidence="2">NADH:ubiquinone reductase (non-electrogenic)</fullName>
        <ecNumber evidence="2">1.6.5.9</ecNumber>
    </recommendedName>
</protein>
<evidence type="ECO:0000256" key="8">
    <source>
        <dbReference type="ARBA" id="ARBA00047599"/>
    </source>
</evidence>
<dbReference type="EC" id="1.6.5.9" evidence="2"/>
<dbReference type="Proteomes" id="UP000095038">
    <property type="component" value="Unassembled WGS sequence"/>
</dbReference>
<evidence type="ECO:0000313" key="14">
    <source>
        <dbReference type="Proteomes" id="UP000095038"/>
    </source>
</evidence>
<evidence type="ECO:0000256" key="5">
    <source>
        <dbReference type="ARBA" id="ARBA00022946"/>
    </source>
</evidence>
<dbReference type="Pfam" id="PF22366">
    <property type="entry name" value="NDH2_C"/>
    <property type="match status" value="1"/>
</dbReference>
<keyword evidence="10" id="KW-0812">Transmembrane</keyword>
<reference evidence="14" key="1">
    <citation type="submission" date="2016-05" db="EMBL/GenBank/DDBJ databases">
        <title>Comparative genomics of biotechnologically important yeasts.</title>
        <authorList>
            <consortium name="DOE Joint Genome Institute"/>
            <person name="Riley R."/>
            <person name="Haridas S."/>
            <person name="Wolfe K.H."/>
            <person name="Lopes M.R."/>
            <person name="Hittinger C.T."/>
            <person name="Goker M."/>
            <person name="Salamov A."/>
            <person name="Wisecaver J."/>
            <person name="Long T.M."/>
            <person name="Aerts A.L."/>
            <person name="Barry K."/>
            <person name="Choi C."/>
            <person name="Clum A."/>
            <person name="Coughlan A.Y."/>
            <person name="Deshpande S."/>
            <person name="Douglass A.P."/>
            <person name="Hanson S.J."/>
            <person name="Klenk H.-P."/>
            <person name="Labutti K."/>
            <person name="Lapidus A."/>
            <person name="Lindquist E."/>
            <person name="Lipzen A."/>
            <person name="Meier-Kolthoff J.P."/>
            <person name="Ohm R.A."/>
            <person name="Otillar R.P."/>
            <person name="Pangilinan J."/>
            <person name="Peng Y."/>
            <person name="Rokas A."/>
            <person name="Rosa C.A."/>
            <person name="Scheuner C."/>
            <person name="Sibirny A.A."/>
            <person name="Slot J.C."/>
            <person name="Stielow J.B."/>
            <person name="Sun H."/>
            <person name="Kurtzman C.P."/>
            <person name="Blackwell M."/>
            <person name="Grigoriev I.V."/>
            <person name="Jeffries T.W."/>
        </authorList>
    </citation>
    <scope>NUCLEOTIDE SEQUENCE [LARGE SCALE GENOMIC DNA]</scope>
    <source>
        <strain evidence="14">DSM 1968</strain>
    </source>
</reference>
<evidence type="ECO:0000256" key="10">
    <source>
        <dbReference type="SAM" id="Phobius"/>
    </source>
</evidence>
<name>A0A1D2VED7_9ASCO</name>
<dbReference type="GO" id="GO:0005739">
    <property type="term" value="C:mitochondrion"/>
    <property type="evidence" value="ECO:0007669"/>
    <property type="project" value="UniProtKB-ARBA"/>
</dbReference>
<dbReference type="Gene3D" id="3.50.50.100">
    <property type="match status" value="1"/>
</dbReference>
<dbReference type="GeneID" id="30967269"/>
<dbReference type="InterPro" id="IPR054585">
    <property type="entry name" value="NDH2-like_C"/>
</dbReference>
<dbReference type="EMBL" id="KV454484">
    <property type="protein sequence ID" value="ODV59880.1"/>
    <property type="molecule type" value="Genomic_DNA"/>
</dbReference>
<accession>A0A1D2VED7</accession>
<proteinExistence type="inferred from homology"/>
<keyword evidence="6" id="KW-0560">Oxidoreductase</keyword>
<dbReference type="AlphaFoldDB" id="A0A1D2VED7"/>
<dbReference type="SUPFAM" id="SSF51905">
    <property type="entry name" value="FAD/NAD(P)-binding domain"/>
    <property type="match status" value="2"/>
</dbReference>
<dbReference type="Pfam" id="PF07992">
    <property type="entry name" value="Pyr_redox_2"/>
    <property type="match status" value="1"/>
</dbReference>
<dbReference type="GO" id="GO:0050136">
    <property type="term" value="F:NADH dehydrogenase (quinone) (non-electrogenic) activity"/>
    <property type="evidence" value="ECO:0007669"/>
    <property type="project" value="UniProtKB-EC"/>
</dbReference>
<comment type="catalytic activity">
    <reaction evidence="8">
        <text>a quinone + NADH + H(+) = a quinol + NAD(+)</text>
        <dbReference type="Rhea" id="RHEA:46160"/>
        <dbReference type="ChEBI" id="CHEBI:15378"/>
        <dbReference type="ChEBI" id="CHEBI:24646"/>
        <dbReference type="ChEBI" id="CHEBI:57540"/>
        <dbReference type="ChEBI" id="CHEBI:57945"/>
        <dbReference type="ChEBI" id="CHEBI:132124"/>
        <dbReference type="EC" id="1.6.5.9"/>
    </reaction>
</comment>
<keyword evidence="4" id="KW-0274">FAD</keyword>
<comment type="catalytic activity">
    <reaction evidence="9">
        <text>a ubiquinone + NADH + H(+) = a ubiquinol + NAD(+)</text>
        <dbReference type="Rhea" id="RHEA:23152"/>
        <dbReference type="Rhea" id="RHEA-COMP:9565"/>
        <dbReference type="Rhea" id="RHEA-COMP:9566"/>
        <dbReference type="ChEBI" id="CHEBI:15378"/>
        <dbReference type="ChEBI" id="CHEBI:16389"/>
        <dbReference type="ChEBI" id="CHEBI:17976"/>
        <dbReference type="ChEBI" id="CHEBI:57540"/>
        <dbReference type="ChEBI" id="CHEBI:57945"/>
    </reaction>
</comment>